<name>A0A2S5KT39_9PROT</name>
<comment type="caution">
    <text evidence="1">The sequence shown here is derived from an EMBL/GenBank/DDBJ whole genome shotgun (WGS) entry which is preliminary data.</text>
</comment>
<sequence>MSDSIDRLEREVLPLPEALRLVARNEAYCRGGITGFAYATGRNPTTLSHKFDPAHTHHVLNLVELMDFLRYVEPKGRAIVLDALHAELGNTLWYEVARLEFEEVPANLVASASELLRTAADTVEATAQHIDDGEISASELAATQKLSNRLIRAAVGLYQRARLVHLQGKGGQQHG</sequence>
<accession>A0A2S5KT39</accession>
<dbReference type="Proteomes" id="UP000238196">
    <property type="component" value="Unassembled WGS sequence"/>
</dbReference>
<evidence type="ECO:0000313" key="1">
    <source>
        <dbReference type="EMBL" id="PPC77918.1"/>
    </source>
</evidence>
<dbReference type="OrthoDB" id="6120031at2"/>
<dbReference type="InterPro" id="IPR009679">
    <property type="entry name" value="Phage_186_CII-like"/>
</dbReference>
<protein>
    <submittedName>
        <fullName evidence="1">Uncharacterized protein</fullName>
    </submittedName>
</protein>
<dbReference type="EMBL" id="PRLP01000023">
    <property type="protein sequence ID" value="PPC77918.1"/>
    <property type="molecule type" value="Genomic_DNA"/>
</dbReference>
<reference evidence="1 2" key="1">
    <citation type="submission" date="2018-02" db="EMBL/GenBank/DDBJ databases">
        <title>novel marine gammaproteobacteria from coastal saline agro ecosystem.</title>
        <authorList>
            <person name="Krishnan R."/>
            <person name="Ramesh Kumar N."/>
        </authorList>
    </citation>
    <scope>NUCLEOTIDE SEQUENCE [LARGE SCALE GENOMIC DNA]</scope>
    <source>
        <strain evidence="1 2">228</strain>
    </source>
</reference>
<dbReference type="GO" id="GO:0003677">
    <property type="term" value="F:DNA binding"/>
    <property type="evidence" value="ECO:0007669"/>
    <property type="project" value="InterPro"/>
</dbReference>
<organism evidence="1 2">
    <name type="scientific">Proteobacteria bacterium 228</name>
    <dbReference type="NCBI Taxonomy" id="2083153"/>
    <lineage>
        <taxon>Bacteria</taxon>
        <taxon>Pseudomonadati</taxon>
        <taxon>Pseudomonadota</taxon>
    </lineage>
</organism>
<evidence type="ECO:0000313" key="2">
    <source>
        <dbReference type="Proteomes" id="UP000238196"/>
    </source>
</evidence>
<dbReference type="AlphaFoldDB" id="A0A2S5KT39"/>
<dbReference type="Pfam" id="PF06892">
    <property type="entry name" value="Phage_CP76"/>
    <property type="match status" value="1"/>
</dbReference>
<proteinExistence type="predicted"/>
<gene>
    <name evidence="1" type="ORF">C4K68_07685</name>
</gene>